<feature type="domain" description="F-box" evidence="1">
    <location>
        <begin position="1"/>
        <end position="34"/>
    </location>
</feature>
<evidence type="ECO:0000313" key="3">
    <source>
        <dbReference type="Proteomes" id="UP000253551"/>
    </source>
</evidence>
<dbReference type="InterPro" id="IPR036047">
    <property type="entry name" value="F-box-like_dom_sf"/>
</dbReference>
<dbReference type="Gene3D" id="1.20.1280.50">
    <property type="match status" value="1"/>
</dbReference>
<proteinExistence type="predicted"/>
<dbReference type="AlphaFoldDB" id="A0A367K9P9"/>
<dbReference type="Proteomes" id="UP000253551">
    <property type="component" value="Unassembled WGS sequence"/>
</dbReference>
<reference evidence="2 3" key="1">
    <citation type="journal article" date="2018" name="G3 (Bethesda)">
        <title>Phylogenetic and Phylogenomic Definition of Rhizopus Species.</title>
        <authorList>
            <person name="Gryganskyi A.P."/>
            <person name="Golan J."/>
            <person name="Dolatabadi S."/>
            <person name="Mondo S."/>
            <person name="Robb S."/>
            <person name="Idnurm A."/>
            <person name="Muszewska A."/>
            <person name="Steczkiewicz K."/>
            <person name="Masonjones S."/>
            <person name="Liao H.L."/>
            <person name="Gajdeczka M.T."/>
            <person name="Anike F."/>
            <person name="Vuek A."/>
            <person name="Anishchenko I.M."/>
            <person name="Voigt K."/>
            <person name="de Hoog G.S."/>
            <person name="Smith M.E."/>
            <person name="Heitman J."/>
            <person name="Vilgalys R."/>
            <person name="Stajich J.E."/>
        </authorList>
    </citation>
    <scope>NUCLEOTIDE SEQUENCE [LARGE SCALE GENOMIC DNA]</scope>
    <source>
        <strain evidence="2 3">LSU 92-RS-03</strain>
    </source>
</reference>
<keyword evidence="3" id="KW-1185">Reference proteome</keyword>
<evidence type="ECO:0000259" key="1">
    <source>
        <dbReference type="PROSITE" id="PS50181"/>
    </source>
</evidence>
<accession>A0A367K9P9</accession>
<dbReference type="SUPFAM" id="SSF81383">
    <property type="entry name" value="F-box domain"/>
    <property type="match status" value="1"/>
</dbReference>
<protein>
    <recommendedName>
        <fullName evidence="1">F-box domain-containing protein</fullName>
    </recommendedName>
</protein>
<dbReference type="InterPro" id="IPR001810">
    <property type="entry name" value="F-box_dom"/>
</dbReference>
<evidence type="ECO:0000313" key="2">
    <source>
        <dbReference type="EMBL" id="RCH98915.1"/>
    </source>
</evidence>
<organism evidence="2 3">
    <name type="scientific">Rhizopus stolonifer</name>
    <name type="common">Rhizopus nigricans</name>
    <dbReference type="NCBI Taxonomy" id="4846"/>
    <lineage>
        <taxon>Eukaryota</taxon>
        <taxon>Fungi</taxon>
        <taxon>Fungi incertae sedis</taxon>
        <taxon>Mucoromycota</taxon>
        <taxon>Mucoromycotina</taxon>
        <taxon>Mucoromycetes</taxon>
        <taxon>Mucorales</taxon>
        <taxon>Mucorineae</taxon>
        <taxon>Rhizopodaceae</taxon>
        <taxon>Rhizopus</taxon>
    </lineage>
</organism>
<dbReference type="EMBL" id="PJQM01002010">
    <property type="protein sequence ID" value="RCH98915.1"/>
    <property type="molecule type" value="Genomic_DNA"/>
</dbReference>
<dbReference type="OrthoDB" id="2268330at2759"/>
<sequence>MCSATQLPNEILMDTFDLLPLRDRFECQLVCKSWFGPSRQICYQDVKVNNTNILSLLRSFDTQQFSPFLYIKSLTIHFYPYFNCQRLLDKEEFCRLIQYCTQLERLMIAPNSVYWDYLSFFPVVHLRQLSYPEPPRRAPSNNSSYYDSLYKYKDSLTQLDIHCACDYWIRTNFGHLINYLAVFPNLKQLTIDGGSRISIIHLNNVLKTCTQLKQLHFGLDHPIFAPGDTAVTQYPTLHSLAIYLPDFSIGSLEYISNTFCDLQHLNLRLFHGRTHSWTDEQSKYIKSQLFAFLQQLSTYSIKFDMEANCDQIEAAALSQWAEPHLALELDFSESNYERTQLDLVKGERNLVRCTKTFDPIYSLQAHKLYFNYLGKRVTELTIKNHMDYLTKQLLGRLCPSLLTLTLESPNTDLEISDHHYHPTLTEIVLKRARLRFDTLQALCNMGNIQKLSIIDSSVKLTEDTDSSYIRLPPSRHKEMMQTYFPYFSGELYLHNVRFQSIQIK</sequence>
<dbReference type="Gene3D" id="3.80.10.10">
    <property type="entry name" value="Ribonuclease Inhibitor"/>
    <property type="match status" value="1"/>
</dbReference>
<gene>
    <name evidence="2" type="ORF">CU098_009068</name>
</gene>
<dbReference type="Pfam" id="PF12937">
    <property type="entry name" value="F-box-like"/>
    <property type="match status" value="1"/>
</dbReference>
<name>A0A367K9P9_RHIST</name>
<dbReference type="InterPro" id="IPR032675">
    <property type="entry name" value="LRR_dom_sf"/>
</dbReference>
<comment type="caution">
    <text evidence="2">The sequence shown here is derived from an EMBL/GenBank/DDBJ whole genome shotgun (WGS) entry which is preliminary data.</text>
</comment>
<dbReference type="PROSITE" id="PS50181">
    <property type="entry name" value="FBOX"/>
    <property type="match status" value="1"/>
</dbReference>
<dbReference type="SUPFAM" id="SSF52047">
    <property type="entry name" value="RNI-like"/>
    <property type="match status" value="1"/>
</dbReference>